<keyword evidence="3" id="KW-1185">Reference proteome</keyword>
<evidence type="ECO:0000313" key="2">
    <source>
        <dbReference type="EMBL" id="KAH3836675.1"/>
    </source>
</evidence>
<reference evidence="2" key="2">
    <citation type="submission" date="2020-11" db="EMBL/GenBank/DDBJ databases">
        <authorList>
            <person name="McCartney M.A."/>
            <person name="Auch B."/>
            <person name="Kono T."/>
            <person name="Mallez S."/>
            <person name="Becker A."/>
            <person name="Gohl D.M."/>
            <person name="Silverstein K.A.T."/>
            <person name="Koren S."/>
            <person name="Bechman K.B."/>
            <person name="Herman A."/>
            <person name="Abrahante J.E."/>
            <person name="Garbe J."/>
        </authorList>
    </citation>
    <scope>NUCLEOTIDE SEQUENCE</scope>
    <source>
        <strain evidence="2">Duluth1</strain>
        <tissue evidence="2">Whole animal</tissue>
    </source>
</reference>
<gene>
    <name evidence="2" type="ORF">DPMN_110046</name>
</gene>
<feature type="compositionally biased region" description="Basic and acidic residues" evidence="1">
    <location>
        <begin position="46"/>
        <end position="59"/>
    </location>
</feature>
<evidence type="ECO:0000256" key="1">
    <source>
        <dbReference type="SAM" id="MobiDB-lite"/>
    </source>
</evidence>
<dbReference type="AlphaFoldDB" id="A0A9D4KBC8"/>
<feature type="region of interest" description="Disordered" evidence="1">
    <location>
        <begin position="39"/>
        <end position="59"/>
    </location>
</feature>
<sequence>MPRCLLPSPTMLLKPLSTHAPLSLCSEILPSYLSRRNQQENAFGSMDDRTRCSPKRASSDDVERPLFTHWPSVFRLALRVTLAPVAPTDD</sequence>
<dbReference type="EMBL" id="JAIWYP010000004">
    <property type="protein sequence ID" value="KAH3836675.1"/>
    <property type="molecule type" value="Genomic_DNA"/>
</dbReference>
<evidence type="ECO:0000313" key="3">
    <source>
        <dbReference type="Proteomes" id="UP000828390"/>
    </source>
</evidence>
<accession>A0A9D4KBC8</accession>
<organism evidence="2 3">
    <name type="scientific">Dreissena polymorpha</name>
    <name type="common">Zebra mussel</name>
    <name type="synonym">Mytilus polymorpha</name>
    <dbReference type="NCBI Taxonomy" id="45954"/>
    <lineage>
        <taxon>Eukaryota</taxon>
        <taxon>Metazoa</taxon>
        <taxon>Spiralia</taxon>
        <taxon>Lophotrochozoa</taxon>
        <taxon>Mollusca</taxon>
        <taxon>Bivalvia</taxon>
        <taxon>Autobranchia</taxon>
        <taxon>Heteroconchia</taxon>
        <taxon>Euheterodonta</taxon>
        <taxon>Imparidentia</taxon>
        <taxon>Neoheterodontei</taxon>
        <taxon>Myida</taxon>
        <taxon>Dreissenoidea</taxon>
        <taxon>Dreissenidae</taxon>
        <taxon>Dreissena</taxon>
    </lineage>
</organism>
<reference evidence="2" key="1">
    <citation type="journal article" date="2019" name="bioRxiv">
        <title>The Genome of the Zebra Mussel, Dreissena polymorpha: A Resource for Invasive Species Research.</title>
        <authorList>
            <person name="McCartney M.A."/>
            <person name="Auch B."/>
            <person name="Kono T."/>
            <person name="Mallez S."/>
            <person name="Zhang Y."/>
            <person name="Obille A."/>
            <person name="Becker A."/>
            <person name="Abrahante J.E."/>
            <person name="Garbe J."/>
            <person name="Badalamenti J.P."/>
            <person name="Herman A."/>
            <person name="Mangelson H."/>
            <person name="Liachko I."/>
            <person name="Sullivan S."/>
            <person name="Sone E.D."/>
            <person name="Koren S."/>
            <person name="Silverstein K.A.T."/>
            <person name="Beckman K.B."/>
            <person name="Gohl D.M."/>
        </authorList>
    </citation>
    <scope>NUCLEOTIDE SEQUENCE</scope>
    <source>
        <strain evidence="2">Duluth1</strain>
        <tissue evidence="2">Whole animal</tissue>
    </source>
</reference>
<proteinExistence type="predicted"/>
<protein>
    <submittedName>
        <fullName evidence="2">Uncharacterized protein</fullName>
    </submittedName>
</protein>
<dbReference type="Proteomes" id="UP000828390">
    <property type="component" value="Unassembled WGS sequence"/>
</dbReference>
<comment type="caution">
    <text evidence="2">The sequence shown here is derived from an EMBL/GenBank/DDBJ whole genome shotgun (WGS) entry which is preliminary data.</text>
</comment>
<name>A0A9D4KBC8_DREPO</name>